<comment type="similarity">
    <text evidence="12">In the N-terminal section; belongs to the histidinol-phosphatase family.</text>
</comment>
<dbReference type="InterPro" id="IPR023214">
    <property type="entry name" value="HAD_sf"/>
</dbReference>
<dbReference type="Proteomes" id="UP000283589">
    <property type="component" value="Unassembled WGS sequence"/>
</dbReference>
<dbReference type="NCBIfam" id="TIGR01261">
    <property type="entry name" value="hisB_Nterm"/>
    <property type="match status" value="1"/>
</dbReference>
<feature type="binding site" evidence="12">
    <location>
        <position position="8"/>
    </location>
    <ligand>
        <name>Mg(2+)</name>
        <dbReference type="ChEBI" id="CHEBI:18420"/>
    </ligand>
</feature>
<comment type="caution">
    <text evidence="13">The sequence shown here is derived from an EMBL/GenBank/DDBJ whole genome shotgun (WGS) entry which is preliminary data.</text>
</comment>
<proteinExistence type="inferred from homology"/>
<name>A0A412X1R6_9BACT</name>
<organism evidence="13 14">
    <name type="scientific">Butyricimonas virosa</name>
    <dbReference type="NCBI Taxonomy" id="544645"/>
    <lineage>
        <taxon>Bacteria</taxon>
        <taxon>Pseudomonadati</taxon>
        <taxon>Bacteroidota</taxon>
        <taxon>Bacteroidia</taxon>
        <taxon>Bacteroidales</taxon>
        <taxon>Odoribacteraceae</taxon>
        <taxon>Butyricimonas</taxon>
    </lineage>
</organism>
<evidence type="ECO:0000256" key="3">
    <source>
        <dbReference type="ARBA" id="ARBA00022490"/>
    </source>
</evidence>
<dbReference type="InterPro" id="IPR038494">
    <property type="entry name" value="IGPD_sf"/>
</dbReference>
<dbReference type="InterPro" id="IPR020565">
    <property type="entry name" value="ImidazoleglycerP_deHydtase_CS"/>
</dbReference>
<dbReference type="Pfam" id="PF13242">
    <property type="entry name" value="Hydrolase_like"/>
    <property type="match status" value="1"/>
</dbReference>
<dbReference type="SUPFAM" id="SSF56784">
    <property type="entry name" value="HAD-like"/>
    <property type="match status" value="1"/>
</dbReference>
<comment type="pathway">
    <text evidence="2 12">Amino-acid biosynthesis; L-histidine biosynthesis; L-histidine from 5-phospho-alpha-D-ribose 1-diphosphate: step 6/9.</text>
</comment>
<feature type="binding site" evidence="12">
    <location>
        <position position="10"/>
    </location>
    <ligand>
        <name>Mg(2+)</name>
        <dbReference type="ChEBI" id="CHEBI:18420"/>
    </ligand>
</feature>
<dbReference type="GO" id="GO:0004401">
    <property type="term" value="F:histidinol-phosphatase activity"/>
    <property type="evidence" value="ECO:0007669"/>
    <property type="project" value="UniProtKB-UniRule"/>
</dbReference>
<evidence type="ECO:0000256" key="9">
    <source>
        <dbReference type="ARBA" id="ARBA00023239"/>
    </source>
</evidence>
<dbReference type="Gene3D" id="3.40.50.1000">
    <property type="entry name" value="HAD superfamily/HAD-like"/>
    <property type="match status" value="1"/>
</dbReference>
<evidence type="ECO:0000256" key="12">
    <source>
        <dbReference type="HAMAP-Rule" id="MF_01022"/>
    </source>
</evidence>
<comment type="catalytic activity">
    <reaction evidence="12">
        <text>D-erythro-1-(imidazol-4-yl)glycerol 3-phosphate = 3-(imidazol-4-yl)-2-oxopropyl phosphate + H2O</text>
        <dbReference type="Rhea" id="RHEA:11040"/>
        <dbReference type="ChEBI" id="CHEBI:15377"/>
        <dbReference type="ChEBI" id="CHEBI:57766"/>
        <dbReference type="ChEBI" id="CHEBI:58278"/>
        <dbReference type="EC" id="4.2.1.19"/>
    </reaction>
</comment>
<dbReference type="STRING" id="1121130.GCA_000519105_02213"/>
<keyword evidence="6 12" id="KW-0378">Hydrolase</keyword>
<dbReference type="GO" id="GO:0004424">
    <property type="term" value="F:imidazoleglycerol-phosphate dehydratase activity"/>
    <property type="evidence" value="ECO:0007669"/>
    <property type="project" value="UniProtKB-UniRule"/>
</dbReference>
<dbReference type="NCBIfam" id="NF002114">
    <property type="entry name" value="PRK00951.2-4"/>
    <property type="match status" value="1"/>
</dbReference>
<evidence type="ECO:0000256" key="4">
    <source>
        <dbReference type="ARBA" id="ARBA00022605"/>
    </source>
</evidence>
<dbReference type="EMBL" id="QRZA01000008">
    <property type="protein sequence ID" value="RGV34309.1"/>
    <property type="molecule type" value="Genomic_DNA"/>
</dbReference>
<keyword evidence="5 12" id="KW-0479">Metal-binding</keyword>
<dbReference type="HAMAP" id="MF_01022">
    <property type="entry name" value="Bifunc_HisB"/>
    <property type="match status" value="1"/>
</dbReference>
<sequence length="366" mass="40808">MKKILFIDRDGTIIQEPPVDYQVDSMEKLAFVPGVIGALREIVRETDYRLVMVSNQDGLGTERFPMDAFLPPHEFMLKTLAGEGVVFDEILIDESMPGDGSPRRKPGIGMVEKYLNEMLDRENSYVIGDRLTDMQLAANMGIRGILLGKEKMESLPIVLTTDSWGKIVRFLKQGSRRAVQVRKTAETEVRVALDLNGTGQGEVKTGIAFFDHMLEQIIRHGEMDLVVSVEGDLQVDEHHTIEDTAIVLGQCFSEALGGKKGIGRYGFALPMDEARAEVLLDLGGRSWLEWNAVFSREYVGDFPTEMTKHFFASFCQGAKCNLHVAAKGENTHHVIEAIFKAFARSLRMAVRQEAGGRIPSTKGRMD</sequence>
<keyword evidence="4 12" id="KW-0028">Amino-acid biosynthesis</keyword>
<comment type="caution">
    <text evidence="12">Lacks conserved residue(s) required for the propagation of feature annotation.</text>
</comment>
<dbReference type="NCBIfam" id="TIGR01656">
    <property type="entry name" value="Histidinol-ppas"/>
    <property type="match status" value="1"/>
</dbReference>
<dbReference type="InterPro" id="IPR000807">
    <property type="entry name" value="ImidazoleglycerolP_deHydtase"/>
</dbReference>
<feature type="region of interest" description="Imidazoleglycerol-phosphate dehydratase" evidence="12">
    <location>
        <begin position="176"/>
        <end position="366"/>
    </location>
</feature>
<dbReference type="HAMAP" id="MF_00076">
    <property type="entry name" value="HisB"/>
    <property type="match status" value="1"/>
</dbReference>
<evidence type="ECO:0000256" key="6">
    <source>
        <dbReference type="ARBA" id="ARBA00022801"/>
    </source>
</evidence>
<reference evidence="13 14" key="1">
    <citation type="submission" date="2018-08" db="EMBL/GenBank/DDBJ databases">
        <title>A genome reference for cultivated species of the human gut microbiota.</title>
        <authorList>
            <person name="Zou Y."/>
            <person name="Xue W."/>
            <person name="Luo G."/>
        </authorList>
    </citation>
    <scope>NUCLEOTIDE SEQUENCE [LARGE SCALE GENOMIC DNA]</scope>
    <source>
        <strain evidence="13 14">AF14-49</strain>
    </source>
</reference>
<comment type="pathway">
    <text evidence="12">Amino-acid biosynthesis; L-histidine biosynthesis; L-histidine from 5-phospho-alpha-D-ribose 1-diphosphate: step 8/9.</text>
</comment>
<feature type="active site" description="Proton donor" evidence="12">
    <location>
        <position position="10"/>
    </location>
</feature>
<dbReference type="NCBIfam" id="NF002111">
    <property type="entry name" value="PRK00951.2-1"/>
    <property type="match status" value="1"/>
</dbReference>
<dbReference type="PANTHER" id="PTHR23133:SF2">
    <property type="entry name" value="IMIDAZOLEGLYCEROL-PHOSPHATE DEHYDRATASE"/>
    <property type="match status" value="1"/>
</dbReference>
<dbReference type="SUPFAM" id="SSF54211">
    <property type="entry name" value="Ribosomal protein S5 domain 2-like"/>
    <property type="match status" value="2"/>
</dbReference>
<dbReference type="PROSITE" id="PS00955">
    <property type="entry name" value="IGP_DEHYDRATASE_2"/>
    <property type="match status" value="1"/>
</dbReference>
<dbReference type="RefSeq" id="WP_118259901.1">
    <property type="nucleotide sequence ID" value="NZ_CALBWO010000029.1"/>
</dbReference>
<keyword evidence="3 12" id="KW-0963">Cytoplasm</keyword>
<keyword evidence="9 12" id="KW-0456">Lyase</keyword>
<comment type="catalytic activity">
    <reaction evidence="11 12">
        <text>L-histidinol phosphate + H2O = L-histidinol + phosphate</text>
        <dbReference type="Rhea" id="RHEA:14465"/>
        <dbReference type="ChEBI" id="CHEBI:15377"/>
        <dbReference type="ChEBI" id="CHEBI:43474"/>
        <dbReference type="ChEBI" id="CHEBI:57699"/>
        <dbReference type="ChEBI" id="CHEBI:57980"/>
        <dbReference type="EC" id="3.1.3.15"/>
    </reaction>
</comment>
<dbReference type="CDD" id="cd07914">
    <property type="entry name" value="IGPD"/>
    <property type="match status" value="1"/>
</dbReference>
<dbReference type="Pfam" id="PF00475">
    <property type="entry name" value="IGPD"/>
    <property type="match status" value="1"/>
</dbReference>
<dbReference type="InterPro" id="IPR036412">
    <property type="entry name" value="HAD-like_sf"/>
</dbReference>
<dbReference type="GO" id="GO:0046872">
    <property type="term" value="F:metal ion binding"/>
    <property type="evidence" value="ECO:0007669"/>
    <property type="project" value="UniProtKB-KW"/>
</dbReference>
<dbReference type="Gene3D" id="3.30.230.40">
    <property type="entry name" value="Imidazole glycerol phosphate dehydratase, domain 1"/>
    <property type="match status" value="2"/>
</dbReference>
<evidence type="ECO:0000256" key="8">
    <source>
        <dbReference type="ARBA" id="ARBA00023102"/>
    </source>
</evidence>
<accession>A0A412X1R6</accession>
<protein>
    <recommendedName>
        <fullName evidence="12">Histidine biosynthesis bifunctional protein HisB</fullName>
    </recommendedName>
    <domain>
        <recommendedName>
            <fullName evidence="12">Histidinol-phosphatase</fullName>
            <ecNumber evidence="12">3.1.3.15</ecNumber>
        </recommendedName>
    </domain>
    <domain>
        <recommendedName>
            <fullName evidence="12">Imidazoleglycerol-phosphate dehydratase</fullName>
            <shortName evidence="12">IGPD</shortName>
            <ecNumber evidence="12">4.2.1.19</ecNumber>
        </recommendedName>
    </domain>
</protein>
<dbReference type="InterPro" id="IPR005954">
    <property type="entry name" value="HisB_N"/>
</dbReference>
<dbReference type="FunFam" id="3.30.230.40:FF:000001">
    <property type="entry name" value="Imidazoleglycerol-phosphate dehydratase HisB"/>
    <property type="match status" value="1"/>
</dbReference>
<dbReference type="InterPro" id="IPR006549">
    <property type="entry name" value="HAD-SF_hydro_IIIA"/>
</dbReference>
<dbReference type="EC" id="3.1.3.15" evidence="12"/>
<dbReference type="FunFam" id="3.30.230.40:FF:000003">
    <property type="entry name" value="Imidazoleglycerol-phosphate dehydratase HisB"/>
    <property type="match status" value="1"/>
</dbReference>
<comment type="cofactor">
    <cofactor evidence="1 12">
        <name>Mg(2+)</name>
        <dbReference type="ChEBI" id="CHEBI:18420"/>
    </cofactor>
</comment>
<comment type="subcellular location">
    <subcellularLocation>
        <location evidence="12">Cytoplasm</location>
    </subcellularLocation>
</comment>
<dbReference type="UniPathway" id="UPA00031">
    <property type="reaction ID" value="UER00011"/>
</dbReference>
<evidence type="ECO:0000313" key="14">
    <source>
        <dbReference type="Proteomes" id="UP000283589"/>
    </source>
</evidence>
<dbReference type="NCBIfam" id="NF003937">
    <property type="entry name" value="PRK05446.1"/>
    <property type="match status" value="1"/>
</dbReference>
<evidence type="ECO:0000256" key="1">
    <source>
        <dbReference type="ARBA" id="ARBA00001946"/>
    </source>
</evidence>
<dbReference type="PANTHER" id="PTHR23133">
    <property type="entry name" value="IMIDAZOLEGLYCEROL-PHOSPHATE DEHYDRATASE HIS7"/>
    <property type="match status" value="1"/>
</dbReference>
<dbReference type="AlphaFoldDB" id="A0A412X1R6"/>
<dbReference type="GO" id="GO:0005737">
    <property type="term" value="C:cytoplasm"/>
    <property type="evidence" value="ECO:0007669"/>
    <property type="project" value="UniProtKB-SubCell"/>
</dbReference>
<keyword evidence="7 12" id="KW-0460">Magnesium</keyword>
<dbReference type="InterPro" id="IPR006543">
    <property type="entry name" value="Histidinol-phos"/>
</dbReference>
<feature type="binding site" evidence="12">
    <location>
        <position position="129"/>
    </location>
    <ligand>
        <name>Mg(2+)</name>
        <dbReference type="ChEBI" id="CHEBI:18420"/>
    </ligand>
</feature>
<gene>
    <name evidence="12" type="primary">hisB</name>
    <name evidence="13" type="ORF">DWW18_08310</name>
</gene>
<dbReference type="GO" id="GO:0000105">
    <property type="term" value="P:L-histidine biosynthetic process"/>
    <property type="evidence" value="ECO:0007669"/>
    <property type="project" value="UniProtKB-UniRule"/>
</dbReference>
<evidence type="ECO:0000256" key="7">
    <source>
        <dbReference type="ARBA" id="ARBA00022842"/>
    </source>
</evidence>
<evidence type="ECO:0000256" key="11">
    <source>
        <dbReference type="ARBA" id="ARBA00049158"/>
    </source>
</evidence>
<dbReference type="InterPro" id="IPR020566">
    <property type="entry name" value="His_synth_bifunc_HisB"/>
</dbReference>
<feature type="region of interest" description="Histidinol-phosphatase" evidence="12">
    <location>
        <begin position="1"/>
        <end position="175"/>
    </location>
</feature>
<comment type="similarity">
    <text evidence="12">In the C-terminal section; belongs to the imidazoleglycerol-phosphate dehydratase family.</text>
</comment>
<dbReference type="NCBIfam" id="TIGR01662">
    <property type="entry name" value="HAD-SF-IIIA"/>
    <property type="match status" value="1"/>
</dbReference>
<evidence type="ECO:0000256" key="5">
    <source>
        <dbReference type="ARBA" id="ARBA00022723"/>
    </source>
</evidence>
<evidence type="ECO:0000256" key="10">
    <source>
        <dbReference type="ARBA" id="ARBA00023268"/>
    </source>
</evidence>
<dbReference type="InterPro" id="IPR020568">
    <property type="entry name" value="Ribosomal_Su5_D2-typ_SF"/>
</dbReference>
<dbReference type="PROSITE" id="PS00954">
    <property type="entry name" value="IGP_DEHYDRATASE_1"/>
    <property type="match status" value="1"/>
</dbReference>
<keyword evidence="10 12" id="KW-0511">Multifunctional enzyme</keyword>
<keyword evidence="8 12" id="KW-0368">Histidine biosynthesis</keyword>
<dbReference type="EC" id="4.2.1.19" evidence="12"/>
<evidence type="ECO:0000256" key="2">
    <source>
        <dbReference type="ARBA" id="ARBA00005047"/>
    </source>
</evidence>
<feature type="active site" description="Nucleophile" evidence="12">
    <location>
        <position position="8"/>
    </location>
</feature>
<evidence type="ECO:0000313" key="13">
    <source>
        <dbReference type="EMBL" id="RGV34309.1"/>
    </source>
</evidence>